<dbReference type="Gene3D" id="1.10.3470.10">
    <property type="entry name" value="ABC transporter involved in vitamin B12 uptake, BtuC"/>
    <property type="match status" value="1"/>
</dbReference>
<dbReference type="GO" id="GO:0043190">
    <property type="term" value="C:ATP-binding cassette (ABC) transporter complex"/>
    <property type="evidence" value="ECO:0007669"/>
    <property type="project" value="InterPro"/>
</dbReference>
<keyword evidence="10" id="KW-0406">Ion transport</keyword>
<accession>C0W6W6</accession>
<evidence type="ECO:0000256" key="8">
    <source>
        <dbReference type="ARBA" id="ARBA00022906"/>
    </source>
</evidence>
<evidence type="ECO:0000313" key="17">
    <source>
        <dbReference type="Proteomes" id="UP000004778"/>
    </source>
</evidence>
<evidence type="ECO:0000313" key="16">
    <source>
        <dbReference type="EMBL" id="EEH65640.1"/>
    </source>
</evidence>
<protein>
    <recommendedName>
        <fullName evidence="12">High-affinity zinc uptake system membrane protein ZnuB</fullName>
    </recommendedName>
</protein>
<keyword evidence="5" id="KW-1003">Cell membrane</keyword>
<dbReference type="OrthoDB" id="4425802at2"/>
<comment type="function">
    <text evidence="1">Involved in the high-affinity zinc uptake transport system.</text>
</comment>
<dbReference type="HOGENOM" id="CLU_028808_4_3_11"/>
<keyword evidence="6 13" id="KW-0812">Transmembrane</keyword>
<feature type="region of interest" description="Disordered" evidence="14">
    <location>
        <begin position="321"/>
        <end position="344"/>
    </location>
</feature>
<dbReference type="Proteomes" id="UP000004778">
    <property type="component" value="Unassembled WGS sequence"/>
</dbReference>
<evidence type="ECO:0000256" key="13">
    <source>
        <dbReference type="RuleBase" id="RU003943"/>
    </source>
</evidence>
<dbReference type="PANTHER" id="PTHR30477">
    <property type="entry name" value="ABC-TRANSPORTER METAL-BINDING PROTEIN"/>
    <property type="match status" value="1"/>
</dbReference>
<dbReference type="GO" id="GO:0055085">
    <property type="term" value="P:transmembrane transport"/>
    <property type="evidence" value="ECO:0007669"/>
    <property type="project" value="InterPro"/>
</dbReference>
<evidence type="ECO:0000256" key="6">
    <source>
        <dbReference type="ARBA" id="ARBA00022692"/>
    </source>
</evidence>
<dbReference type="InterPro" id="IPR001626">
    <property type="entry name" value="ABC_TroCD"/>
</dbReference>
<evidence type="ECO:0000256" key="15">
    <source>
        <dbReference type="SAM" id="Phobius"/>
    </source>
</evidence>
<dbReference type="eggNOG" id="COG1108">
    <property type="taxonomic scope" value="Bacteria"/>
</dbReference>
<feature type="transmembrane region" description="Helical" evidence="15">
    <location>
        <begin position="70"/>
        <end position="89"/>
    </location>
</feature>
<dbReference type="SUPFAM" id="SSF81345">
    <property type="entry name" value="ABC transporter involved in vitamin B12 uptake, BtuC"/>
    <property type="match status" value="1"/>
</dbReference>
<feature type="transmembrane region" description="Helical" evidence="15">
    <location>
        <begin position="250"/>
        <end position="272"/>
    </location>
</feature>
<gene>
    <name evidence="16" type="ORF">HMPREF0058_1610</name>
</gene>
<reference evidence="16 17" key="1">
    <citation type="submission" date="2009-01" db="EMBL/GenBank/DDBJ databases">
        <authorList>
            <person name="Qin X."/>
            <person name="Bachman B."/>
            <person name="Battles P."/>
            <person name="Bell A."/>
            <person name="Bess C."/>
            <person name="Bickham C."/>
            <person name="Chaboub L."/>
            <person name="Chen D."/>
            <person name="Coyle M."/>
            <person name="Deiros D.R."/>
            <person name="Dinh H."/>
            <person name="Forbes L."/>
            <person name="Fowler G."/>
            <person name="Francisco L."/>
            <person name="Fu Q."/>
            <person name="Gubbala S."/>
            <person name="Hale W."/>
            <person name="Han Y."/>
            <person name="Hemphill L."/>
            <person name="Highlander S.K."/>
            <person name="Hirani K."/>
            <person name="Hogues M."/>
            <person name="Jackson L."/>
            <person name="Jakkamsetti A."/>
            <person name="Javaid M."/>
            <person name="Jiang H."/>
            <person name="Korchina V."/>
            <person name="Kovar C."/>
            <person name="Lara F."/>
            <person name="Lee S."/>
            <person name="Mata R."/>
            <person name="Mathew T."/>
            <person name="Moen C."/>
            <person name="Morales K."/>
            <person name="Munidasa M."/>
            <person name="Nazareth L."/>
            <person name="Ngo R."/>
            <person name="Nguyen L."/>
            <person name="Okwuonu G."/>
            <person name="Ongeri F."/>
            <person name="Patil S."/>
            <person name="Petrosino J."/>
            <person name="Pham C."/>
            <person name="Pham P."/>
            <person name="Pu L.-L."/>
            <person name="Puazo M."/>
            <person name="Raj R."/>
            <person name="Reid J."/>
            <person name="Rouhana J."/>
            <person name="Saada N."/>
            <person name="Shang Y."/>
            <person name="Simmons D."/>
            <person name="Thornton R."/>
            <person name="Warren J."/>
            <person name="Weissenberger G."/>
            <person name="Zhang J."/>
            <person name="Zhang L."/>
            <person name="Zhou C."/>
            <person name="Zhu D."/>
            <person name="Muzny D."/>
            <person name="Worley K."/>
            <person name="Gibbs R."/>
        </authorList>
    </citation>
    <scope>NUCLEOTIDE SEQUENCE [LARGE SCALE GENOMIC DNA]</scope>
    <source>
        <strain evidence="16 17">DSM 15434</strain>
    </source>
</reference>
<keyword evidence="8" id="KW-0864">Zinc transport</keyword>
<name>C0W6W6_9ACTO</name>
<evidence type="ECO:0000256" key="10">
    <source>
        <dbReference type="ARBA" id="ARBA00023065"/>
    </source>
</evidence>
<proteinExistence type="inferred from homology"/>
<evidence type="ECO:0000256" key="14">
    <source>
        <dbReference type="SAM" id="MobiDB-lite"/>
    </source>
</evidence>
<keyword evidence="9 15" id="KW-1133">Transmembrane helix</keyword>
<keyword evidence="17" id="KW-1185">Reference proteome</keyword>
<evidence type="ECO:0000256" key="4">
    <source>
        <dbReference type="ARBA" id="ARBA00022448"/>
    </source>
</evidence>
<feature type="transmembrane region" description="Helical" evidence="15">
    <location>
        <begin position="127"/>
        <end position="145"/>
    </location>
</feature>
<evidence type="ECO:0000256" key="7">
    <source>
        <dbReference type="ARBA" id="ARBA00022833"/>
    </source>
</evidence>
<comment type="similarity">
    <text evidence="3 13">Belongs to the ABC-3 integral membrane protein family.</text>
</comment>
<dbReference type="EMBL" id="ACFH01000109">
    <property type="protein sequence ID" value="EEH65640.1"/>
    <property type="molecule type" value="Genomic_DNA"/>
</dbReference>
<feature type="transmembrane region" description="Helical" evidence="15">
    <location>
        <begin position="210"/>
        <end position="238"/>
    </location>
</feature>
<comment type="subcellular location">
    <subcellularLocation>
        <location evidence="2 13">Cell membrane</location>
        <topology evidence="2 13">Multi-pass membrane protein</topology>
    </subcellularLocation>
</comment>
<dbReference type="GO" id="GO:0006829">
    <property type="term" value="P:zinc ion transport"/>
    <property type="evidence" value="ECO:0007669"/>
    <property type="project" value="UniProtKB-KW"/>
</dbReference>
<evidence type="ECO:0000256" key="5">
    <source>
        <dbReference type="ARBA" id="ARBA00022475"/>
    </source>
</evidence>
<feature type="transmembrane region" description="Helical" evidence="15">
    <location>
        <begin position="95"/>
        <end position="115"/>
    </location>
</feature>
<dbReference type="GO" id="GO:0010043">
    <property type="term" value="P:response to zinc ion"/>
    <property type="evidence" value="ECO:0007669"/>
    <property type="project" value="TreeGrafter"/>
</dbReference>
<keyword evidence="4 13" id="KW-0813">Transport</keyword>
<dbReference type="Pfam" id="PF00950">
    <property type="entry name" value="ABC-3"/>
    <property type="match status" value="1"/>
</dbReference>
<feature type="transmembrane region" description="Helical" evidence="15">
    <location>
        <begin position="42"/>
        <end position="63"/>
    </location>
</feature>
<evidence type="ECO:0000256" key="1">
    <source>
        <dbReference type="ARBA" id="ARBA00002313"/>
    </source>
</evidence>
<dbReference type="PANTHER" id="PTHR30477:SF23">
    <property type="entry name" value="HIGH-AFFINITY ZINC UPTAKE SYSTEM MEMBRANE PROTEIN ZNUB"/>
    <property type="match status" value="1"/>
</dbReference>
<evidence type="ECO:0000256" key="12">
    <source>
        <dbReference type="ARBA" id="ARBA00040080"/>
    </source>
</evidence>
<evidence type="ECO:0000256" key="11">
    <source>
        <dbReference type="ARBA" id="ARBA00023136"/>
    </source>
</evidence>
<evidence type="ECO:0000256" key="3">
    <source>
        <dbReference type="ARBA" id="ARBA00008034"/>
    </source>
</evidence>
<evidence type="ECO:0000256" key="2">
    <source>
        <dbReference type="ARBA" id="ARBA00004651"/>
    </source>
</evidence>
<dbReference type="InterPro" id="IPR037294">
    <property type="entry name" value="ABC_BtuC-like"/>
</dbReference>
<sequence length="344" mass="35139">MSALIGLSGATPALRALRLPAAVPEGLASWPDLGELVLTPYLLRALVLMVVLSVTCGLVSALVNLRCAEFQAEALVHAVFPGIVAGLAWHGRSGIVPTAFVVGLGAAGALTWIGAHRRGESSEAGTAVVLTSFFSIGLVALLRVGDRSGQLEALMFGRLLEITDERLVQALVTCGVGALAALLTWKEEVCLAFDVSAARASGLRPGWLDLVLNVAVAAVVVSGASAVGTLLVIGYVVLPGATGRLLATSVRGIVLVAVATGLLGAVVGLALVTAPTARPVSPQAAIILVMALGLISAALWSRWVRRWRGQRPGQAARPAEVAGSFAGRGSGPADARCVGPRRRG</sequence>
<dbReference type="RefSeq" id="WP_006548570.1">
    <property type="nucleotide sequence ID" value="NZ_DS999574.1"/>
</dbReference>
<keyword evidence="11 15" id="KW-0472">Membrane</keyword>
<comment type="caution">
    <text evidence="16">The sequence shown here is derived from an EMBL/GenBank/DDBJ whole genome shotgun (WGS) entry which is preliminary data.</text>
</comment>
<dbReference type="AlphaFoldDB" id="C0W6W6"/>
<keyword evidence="7" id="KW-0862">Zinc</keyword>
<feature type="transmembrane region" description="Helical" evidence="15">
    <location>
        <begin position="284"/>
        <end position="304"/>
    </location>
</feature>
<organism evidence="16 17">
    <name type="scientific">Actinomyces urogenitalis DSM 15434</name>
    <dbReference type="NCBI Taxonomy" id="525246"/>
    <lineage>
        <taxon>Bacteria</taxon>
        <taxon>Bacillati</taxon>
        <taxon>Actinomycetota</taxon>
        <taxon>Actinomycetes</taxon>
        <taxon>Actinomycetales</taxon>
        <taxon>Actinomycetaceae</taxon>
        <taxon>Actinomyces</taxon>
    </lineage>
</organism>
<evidence type="ECO:0000256" key="9">
    <source>
        <dbReference type="ARBA" id="ARBA00022989"/>
    </source>
</evidence>